<evidence type="ECO:0000313" key="4">
    <source>
        <dbReference type="Proteomes" id="UP000317494"/>
    </source>
</evidence>
<gene>
    <name evidence="3" type="ORF">SeMB42_g02711</name>
</gene>
<dbReference type="SMART" id="SM00881">
    <property type="entry name" value="CoA_binding"/>
    <property type="match status" value="1"/>
</dbReference>
<dbReference type="PANTHER" id="PTHR33303">
    <property type="entry name" value="CYTOPLASMIC PROTEIN-RELATED"/>
    <property type="match status" value="1"/>
</dbReference>
<dbReference type="PANTHER" id="PTHR33303:SF2">
    <property type="entry name" value="COA-BINDING DOMAIN-CONTAINING PROTEIN"/>
    <property type="match status" value="1"/>
</dbReference>
<evidence type="ECO:0000259" key="2">
    <source>
        <dbReference type="SMART" id="SM00881"/>
    </source>
</evidence>
<accession>A0A507DC46</accession>
<name>A0A507DC46_9FUNG</name>
<dbReference type="Pfam" id="PF13380">
    <property type="entry name" value="CoA_binding_2"/>
    <property type="match status" value="1"/>
</dbReference>
<keyword evidence="4" id="KW-1185">Reference proteome</keyword>
<dbReference type="AlphaFoldDB" id="A0A507DC46"/>
<dbReference type="Proteomes" id="UP000317494">
    <property type="component" value="Unassembled WGS sequence"/>
</dbReference>
<dbReference type="SUPFAM" id="SSF51735">
    <property type="entry name" value="NAD(P)-binding Rossmann-fold domains"/>
    <property type="match status" value="1"/>
</dbReference>
<dbReference type="InterPro" id="IPR003781">
    <property type="entry name" value="CoA-bd"/>
</dbReference>
<dbReference type="STRING" id="286115.A0A507DC46"/>
<dbReference type="EMBL" id="QEAN01000087">
    <property type="protein sequence ID" value="TPX49163.1"/>
    <property type="molecule type" value="Genomic_DNA"/>
</dbReference>
<dbReference type="InterPro" id="IPR036291">
    <property type="entry name" value="NAD(P)-bd_dom_sf"/>
</dbReference>
<protein>
    <recommendedName>
        <fullName evidence="2">CoA-binding domain-containing protein</fullName>
    </recommendedName>
</protein>
<proteinExistence type="predicted"/>
<evidence type="ECO:0000313" key="3">
    <source>
        <dbReference type="EMBL" id="TPX49163.1"/>
    </source>
</evidence>
<comment type="caution">
    <text evidence="3">The sequence shown here is derived from an EMBL/GenBank/DDBJ whole genome shotgun (WGS) entry which is preliminary data.</text>
</comment>
<sequence>MVPEHNRSASIKRTRQALETGKYGSKRKSRHGAVFPGQDIRCWYVVCSLGRQRKVGADRSKYGNKILRWYIAHDKAVVPVNPKTGVIEAMPAIKSLSELSSPNTTSVSVITPPAVTQQVLQEAVAVGIKNIWLQPGSECTEAIEYGVKNGVNVVFGNGACVMVHGEEAARRARL</sequence>
<feature type="domain" description="CoA-binding" evidence="2">
    <location>
        <begin position="49"/>
        <end position="137"/>
    </location>
</feature>
<organism evidence="3 4">
    <name type="scientific">Synchytrium endobioticum</name>
    <dbReference type="NCBI Taxonomy" id="286115"/>
    <lineage>
        <taxon>Eukaryota</taxon>
        <taxon>Fungi</taxon>
        <taxon>Fungi incertae sedis</taxon>
        <taxon>Chytridiomycota</taxon>
        <taxon>Chytridiomycota incertae sedis</taxon>
        <taxon>Chytridiomycetes</taxon>
        <taxon>Synchytriales</taxon>
        <taxon>Synchytriaceae</taxon>
        <taxon>Synchytrium</taxon>
    </lineage>
</organism>
<evidence type="ECO:0000256" key="1">
    <source>
        <dbReference type="SAM" id="MobiDB-lite"/>
    </source>
</evidence>
<reference evidence="3 4" key="1">
    <citation type="journal article" date="2019" name="Sci. Rep.">
        <title>Comparative genomics of chytrid fungi reveal insights into the obligate biotrophic and pathogenic lifestyle of Synchytrium endobioticum.</title>
        <authorList>
            <person name="van de Vossenberg B.T.L.H."/>
            <person name="Warris S."/>
            <person name="Nguyen H.D.T."/>
            <person name="van Gent-Pelzer M.P.E."/>
            <person name="Joly D.L."/>
            <person name="van de Geest H.C."/>
            <person name="Bonants P.J.M."/>
            <person name="Smith D.S."/>
            <person name="Levesque C.A."/>
            <person name="van der Lee T.A.J."/>
        </authorList>
    </citation>
    <scope>NUCLEOTIDE SEQUENCE [LARGE SCALE GENOMIC DNA]</scope>
    <source>
        <strain evidence="3 4">MB42</strain>
    </source>
</reference>
<dbReference type="VEuPathDB" id="FungiDB:SeMB42_g02711"/>
<feature type="region of interest" description="Disordered" evidence="1">
    <location>
        <begin position="1"/>
        <end position="30"/>
    </location>
</feature>
<dbReference type="Gene3D" id="3.40.50.720">
    <property type="entry name" value="NAD(P)-binding Rossmann-like Domain"/>
    <property type="match status" value="1"/>
</dbReference>